<evidence type="ECO:0000313" key="4">
    <source>
        <dbReference type="Proteomes" id="UP000799302"/>
    </source>
</evidence>
<accession>A0A6A6TZG2</accession>
<proteinExistence type="predicted"/>
<dbReference type="Proteomes" id="UP000799302">
    <property type="component" value="Unassembled WGS sequence"/>
</dbReference>
<protein>
    <recommendedName>
        <fullName evidence="2">LysM domain-containing protein</fullName>
    </recommendedName>
</protein>
<organism evidence="3 4">
    <name type="scientific">Microthyrium microscopicum</name>
    <dbReference type="NCBI Taxonomy" id="703497"/>
    <lineage>
        <taxon>Eukaryota</taxon>
        <taxon>Fungi</taxon>
        <taxon>Dikarya</taxon>
        <taxon>Ascomycota</taxon>
        <taxon>Pezizomycotina</taxon>
        <taxon>Dothideomycetes</taxon>
        <taxon>Dothideomycetes incertae sedis</taxon>
        <taxon>Microthyriales</taxon>
        <taxon>Microthyriaceae</taxon>
        <taxon>Microthyrium</taxon>
    </lineage>
</organism>
<sequence length="63" mass="6744">MQFFVLATVIALFGNAAAIYKVKAGEDCYTIATSHGLSLDTFRNKNRGLNCGPSLQPGADYCV</sequence>
<feature type="signal peptide" evidence="1">
    <location>
        <begin position="1"/>
        <end position="18"/>
    </location>
</feature>
<dbReference type="PROSITE" id="PS51782">
    <property type="entry name" value="LYSM"/>
    <property type="match status" value="1"/>
</dbReference>
<dbReference type="InterPro" id="IPR018392">
    <property type="entry name" value="LysM"/>
</dbReference>
<name>A0A6A6TZG2_9PEZI</name>
<dbReference type="Gene3D" id="3.10.350.10">
    <property type="entry name" value="LysM domain"/>
    <property type="match status" value="1"/>
</dbReference>
<dbReference type="AlphaFoldDB" id="A0A6A6TZG2"/>
<feature type="chain" id="PRO_5025656317" description="LysM domain-containing protein" evidence="1">
    <location>
        <begin position="19"/>
        <end position="63"/>
    </location>
</feature>
<reference evidence="3" key="1">
    <citation type="journal article" date="2020" name="Stud. Mycol.">
        <title>101 Dothideomycetes genomes: a test case for predicting lifestyles and emergence of pathogens.</title>
        <authorList>
            <person name="Haridas S."/>
            <person name="Albert R."/>
            <person name="Binder M."/>
            <person name="Bloem J."/>
            <person name="Labutti K."/>
            <person name="Salamov A."/>
            <person name="Andreopoulos B."/>
            <person name="Baker S."/>
            <person name="Barry K."/>
            <person name="Bills G."/>
            <person name="Bluhm B."/>
            <person name="Cannon C."/>
            <person name="Castanera R."/>
            <person name="Culley D."/>
            <person name="Daum C."/>
            <person name="Ezra D."/>
            <person name="Gonzalez J."/>
            <person name="Henrissat B."/>
            <person name="Kuo A."/>
            <person name="Liang C."/>
            <person name="Lipzen A."/>
            <person name="Lutzoni F."/>
            <person name="Magnuson J."/>
            <person name="Mondo S."/>
            <person name="Nolan M."/>
            <person name="Ohm R."/>
            <person name="Pangilinan J."/>
            <person name="Park H.-J."/>
            <person name="Ramirez L."/>
            <person name="Alfaro M."/>
            <person name="Sun H."/>
            <person name="Tritt A."/>
            <person name="Yoshinaga Y."/>
            <person name="Zwiers L.-H."/>
            <person name="Turgeon B."/>
            <person name="Goodwin S."/>
            <person name="Spatafora J."/>
            <person name="Crous P."/>
            <person name="Grigoriev I."/>
        </authorList>
    </citation>
    <scope>NUCLEOTIDE SEQUENCE</scope>
    <source>
        <strain evidence="3">CBS 115976</strain>
    </source>
</reference>
<keyword evidence="1" id="KW-0732">Signal</keyword>
<dbReference type="SUPFAM" id="SSF54106">
    <property type="entry name" value="LysM domain"/>
    <property type="match status" value="1"/>
</dbReference>
<feature type="domain" description="LysM" evidence="2">
    <location>
        <begin position="18"/>
        <end position="63"/>
    </location>
</feature>
<dbReference type="CDD" id="cd00118">
    <property type="entry name" value="LysM"/>
    <property type="match status" value="1"/>
</dbReference>
<dbReference type="InterPro" id="IPR036779">
    <property type="entry name" value="LysM_dom_sf"/>
</dbReference>
<evidence type="ECO:0000259" key="2">
    <source>
        <dbReference type="PROSITE" id="PS51782"/>
    </source>
</evidence>
<dbReference type="EMBL" id="MU004243">
    <property type="protein sequence ID" value="KAF2664248.1"/>
    <property type="molecule type" value="Genomic_DNA"/>
</dbReference>
<evidence type="ECO:0000313" key="3">
    <source>
        <dbReference type="EMBL" id="KAF2664248.1"/>
    </source>
</evidence>
<gene>
    <name evidence="3" type="ORF">BT63DRAFT_460551</name>
</gene>
<evidence type="ECO:0000256" key="1">
    <source>
        <dbReference type="SAM" id="SignalP"/>
    </source>
</evidence>
<keyword evidence="4" id="KW-1185">Reference proteome</keyword>
<dbReference type="OrthoDB" id="2281372at2759"/>
<dbReference type="Pfam" id="PF01476">
    <property type="entry name" value="LysM"/>
    <property type="match status" value="1"/>
</dbReference>